<dbReference type="Proteomes" id="UP000836788">
    <property type="component" value="Chromosome 3"/>
</dbReference>
<comment type="pathway">
    <text evidence="2">Cofactor biosynthesis; tetrahydrobiopterin biosynthesis; tetrahydrobiopterin from 7,8-dihydroneopterin triphosphate: step 1/3.</text>
</comment>
<dbReference type="PANTHER" id="PTHR12589:SF7">
    <property type="entry name" value="6-PYRUVOYL TETRAHYDROBIOPTERIN SYNTHASE"/>
    <property type="match status" value="1"/>
</dbReference>
<comment type="cofactor">
    <cofactor evidence="1">
        <name>Zn(2+)</name>
        <dbReference type="ChEBI" id="CHEBI:29105"/>
    </cofactor>
</comment>
<keyword evidence="5" id="KW-0479">Metal-binding</keyword>
<dbReference type="InterPro" id="IPR007115">
    <property type="entry name" value="6-PTP_synth/QueD"/>
</dbReference>
<dbReference type="GO" id="GO:0003874">
    <property type="term" value="F:6-pyruvoyltetrahydropterin synthase activity"/>
    <property type="evidence" value="ECO:0007669"/>
    <property type="project" value="UniProtKB-EC"/>
</dbReference>
<organism evidence="9">
    <name type="scientific">Phaeodactylum tricornutum</name>
    <name type="common">Diatom</name>
    <dbReference type="NCBI Taxonomy" id="2850"/>
    <lineage>
        <taxon>Eukaryota</taxon>
        <taxon>Sar</taxon>
        <taxon>Stramenopiles</taxon>
        <taxon>Ochrophyta</taxon>
        <taxon>Bacillariophyta</taxon>
        <taxon>Bacillariophyceae</taxon>
        <taxon>Bacillariophycidae</taxon>
        <taxon>Naviculales</taxon>
        <taxon>Phaeodactylaceae</taxon>
        <taxon>Phaeodactylum</taxon>
    </lineage>
</organism>
<dbReference type="SUPFAM" id="SSF55620">
    <property type="entry name" value="Tetrahydrobiopterin biosynthesis enzymes-like"/>
    <property type="match status" value="1"/>
</dbReference>
<reference evidence="9" key="1">
    <citation type="submission" date="2022-02" db="EMBL/GenBank/DDBJ databases">
        <authorList>
            <person name="Giguere J D."/>
        </authorList>
    </citation>
    <scope>NUCLEOTIDE SEQUENCE</scope>
    <source>
        <strain evidence="9">CCAP 1055/1</strain>
    </source>
</reference>
<keyword evidence="8" id="KW-0456">Lyase</keyword>
<proteinExistence type="inferred from homology"/>
<dbReference type="UniPathway" id="UPA00849">
    <property type="reaction ID" value="UER00819"/>
</dbReference>
<evidence type="ECO:0000256" key="6">
    <source>
        <dbReference type="ARBA" id="ARBA00022833"/>
    </source>
</evidence>
<dbReference type="AlphaFoldDB" id="A0A8J9X6R4"/>
<sequence length="157" mass="17798">MKISSSLFLGVYAFYSVCVRLVFAGRSFRLGIRDSLMIAHSFHRHPAFGPAGGMHGATYTCDVEFSKDTLDPDTNWVMDIGKASELLCTVLAKYNLKNLDEVFPNGQLTTTEFMCKQIHMDLVDLIRREFHEFHGEVCVKLWESHKAWAAYSGVVKK</sequence>
<evidence type="ECO:0000256" key="3">
    <source>
        <dbReference type="ARBA" id="ARBA00009164"/>
    </source>
</evidence>
<dbReference type="Pfam" id="PF01242">
    <property type="entry name" value="PTPS"/>
    <property type="match status" value="1"/>
</dbReference>
<dbReference type="GO" id="GO:0006729">
    <property type="term" value="P:tetrahydrobiopterin biosynthetic process"/>
    <property type="evidence" value="ECO:0007669"/>
    <property type="project" value="UniProtKB-UniPathway"/>
</dbReference>
<evidence type="ECO:0000256" key="7">
    <source>
        <dbReference type="ARBA" id="ARBA00023007"/>
    </source>
</evidence>
<evidence type="ECO:0000313" key="9">
    <source>
        <dbReference type="EMBL" id="CAG9288535.1"/>
    </source>
</evidence>
<evidence type="ECO:0000256" key="5">
    <source>
        <dbReference type="ARBA" id="ARBA00022723"/>
    </source>
</evidence>
<dbReference type="EC" id="4.2.3.12" evidence="4"/>
<name>A0A8J9X6R4_PHATR</name>
<gene>
    <name evidence="9" type="ORF">PTTT1_LOCUS38833</name>
</gene>
<keyword evidence="7" id="KW-0783">Tetrahydrobiopterin biosynthesis</keyword>
<dbReference type="Gene3D" id="3.30.479.10">
    <property type="entry name" value="6-pyruvoyl tetrahydropterin synthase/QueD"/>
    <property type="match status" value="1"/>
</dbReference>
<dbReference type="GO" id="GO:0046872">
    <property type="term" value="F:metal ion binding"/>
    <property type="evidence" value="ECO:0007669"/>
    <property type="project" value="UniProtKB-KW"/>
</dbReference>
<evidence type="ECO:0000256" key="8">
    <source>
        <dbReference type="ARBA" id="ARBA00023239"/>
    </source>
</evidence>
<evidence type="ECO:0000256" key="2">
    <source>
        <dbReference type="ARBA" id="ARBA00005126"/>
    </source>
</evidence>
<dbReference type="EMBL" id="OU594944">
    <property type="protein sequence ID" value="CAG9288535.1"/>
    <property type="molecule type" value="Genomic_DNA"/>
</dbReference>
<evidence type="ECO:0000256" key="1">
    <source>
        <dbReference type="ARBA" id="ARBA00001947"/>
    </source>
</evidence>
<accession>A0A8J9X6R4</accession>
<keyword evidence="6" id="KW-0862">Zinc</keyword>
<dbReference type="InterPro" id="IPR038418">
    <property type="entry name" value="6-PTP_synth/QueD_sf"/>
</dbReference>
<comment type="similarity">
    <text evidence="3">Belongs to the PTPS family.</text>
</comment>
<protein>
    <recommendedName>
        <fullName evidence="4">6-pyruvoyltetrahydropterin synthase</fullName>
        <ecNumber evidence="4">4.2.3.12</ecNumber>
    </recommendedName>
</protein>
<dbReference type="PANTHER" id="PTHR12589">
    <property type="entry name" value="PYRUVOYL TETRAHYDROBIOPTERIN SYNTHASE"/>
    <property type="match status" value="1"/>
</dbReference>
<evidence type="ECO:0000256" key="4">
    <source>
        <dbReference type="ARBA" id="ARBA00013100"/>
    </source>
</evidence>